<reference evidence="1" key="1">
    <citation type="submission" date="2020-04" db="EMBL/GenBank/DDBJ databases">
        <authorList>
            <person name="Chiriac C."/>
            <person name="Salcher M."/>
            <person name="Ghai R."/>
            <person name="Kavagutti S V."/>
        </authorList>
    </citation>
    <scope>NUCLEOTIDE SEQUENCE</scope>
</reference>
<sequence length="243" mass="27689">MALIDIARAVADQVGFDRPPNIINSNDITARQILAFANLEGINLSRAHNWTILCREHVFATVSGQAEYALPSDFDRLIDNTWWDKANYESLRGPLNPAEWQRKKNSIFGQSQRQRDFRIRRGTGLLVNRFFIDPVPSASGEQIVFEYVSNQWVRDTDGATLRNKWGQDSDVPLLDENLISMGVVWRFKESKGLPYATQVAEYENERRQAMGRDGSAPILDMNPSRYLDTSLLGNQNIKEGSWP</sequence>
<gene>
    <name evidence="1" type="ORF">UFOVP413_23</name>
</gene>
<proteinExistence type="predicted"/>
<organism evidence="1">
    <name type="scientific">uncultured Caudovirales phage</name>
    <dbReference type="NCBI Taxonomy" id="2100421"/>
    <lineage>
        <taxon>Viruses</taxon>
        <taxon>Duplodnaviria</taxon>
        <taxon>Heunggongvirae</taxon>
        <taxon>Uroviricota</taxon>
        <taxon>Caudoviricetes</taxon>
        <taxon>Peduoviridae</taxon>
        <taxon>Maltschvirus</taxon>
        <taxon>Maltschvirus maltsch</taxon>
    </lineage>
</organism>
<dbReference type="InterPro" id="IPR056209">
    <property type="entry name" value="SU10_adaptor"/>
</dbReference>
<protein>
    <submittedName>
        <fullName evidence="1">Uncharacterized protein</fullName>
    </submittedName>
</protein>
<name>A0A6J5M7F2_9CAUD</name>
<dbReference type="Pfam" id="PF24175">
    <property type="entry name" value="SU10_adaptor"/>
    <property type="match status" value="1"/>
</dbReference>
<evidence type="ECO:0000313" key="1">
    <source>
        <dbReference type="EMBL" id="CAB4141056.1"/>
    </source>
</evidence>
<accession>A0A6J5M7F2</accession>
<dbReference type="EMBL" id="LR796386">
    <property type="protein sequence ID" value="CAB4141056.1"/>
    <property type="molecule type" value="Genomic_DNA"/>
</dbReference>